<dbReference type="OrthoDB" id="3903561at2759"/>
<dbReference type="EMBL" id="JAFJYH010000298">
    <property type="protein sequence ID" value="KAG4413734.1"/>
    <property type="molecule type" value="Genomic_DNA"/>
</dbReference>
<organism evidence="2 3">
    <name type="scientific">Cadophora malorum</name>
    <dbReference type="NCBI Taxonomy" id="108018"/>
    <lineage>
        <taxon>Eukaryota</taxon>
        <taxon>Fungi</taxon>
        <taxon>Dikarya</taxon>
        <taxon>Ascomycota</taxon>
        <taxon>Pezizomycotina</taxon>
        <taxon>Leotiomycetes</taxon>
        <taxon>Helotiales</taxon>
        <taxon>Ploettnerulaceae</taxon>
        <taxon>Cadophora</taxon>
    </lineage>
</organism>
<name>A0A8H7T209_9HELO</name>
<keyword evidence="1" id="KW-0472">Membrane</keyword>
<keyword evidence="3" id="KW-1185">Reference proteome</keyword>
<comment type="caution">
    <text evidence="2">The sequence shown here is derived from an EMBL/GenBank/DDBJ whole genome shotgun (WGS) entry which is preliminary data.</text>
</comment>
<evidence type="ECO:0000313" key="3">
    <source>
        <dbReference type="Proteomes" id="UP000664132"/>
    </source>
</evidence>
<dbReference type="Proteomes" id="UP000664132">
    <property type="component" value="Unassembled WGS sequence"/>
</dbReference>
<evidence type="ECO:0000256" key="1">
    <source>
        <dbReference type="SAM" id="Phobius"/>
    </source>
</evidence>
<evidence type="ECO:0000313" key="2">
    <source>
        <dbReference type="EMBL" id="KAG4413734.1"/>
    </source>
</evidence>
<dbReference type="AlphaFoldDB" id="A0A8H7T209"/>
<protein>
    <submittedName>
        <fullName evidence="2">Uncharacterized protein</fullName>
    </submittedName>
</protein>
<sequence>MIRNKLETFKLGSILRFLDSLQPNANPDFDEYQEQFPPKSFRTPEQTWHTGDFNLRGTNVNFGQMAFAQAKAIDLAWNALVGRGVQAVLIYLSCRVFYAVLMYISERHSITYELFAAVSLTSTGTNGCRSLFKAVLYNSDLKSRLMLLWLLGTTIYIALTPILIDALSGYRAIQATVLQIADGSKLDVSSGFTSHVYQDLRRNQPPDYIYFDDFAGKWYEHTANFKLTSNATMIYFSGQYRLDNQGQNISDTFSSSCINATTSVLFLSADHYTYFRGASPLRCTMIRAVKSGFL</sequence>
<feature type="transmembrane region" description="Helical" evidence="1">
    <location>
        <begin position="88"/>
        <end position="105"/>
    </location>
</feature>
<feature type="transmembrane region" description="Helical" evidence="1">
    <location>
        <begin position="146"/>
        <end position="164"/>
    </location>
</feature>
<reference evidence="2" key="1">
    <citation type="submission" date="2021-02" db="EMBL/GenBank/DDBJ databases">
        <title>Genome sequence Cadophora malorum strain M34.</title>
        <authorList>
            <person name="Stefanovic E."/>
            <person name="Vu D."/>
            <person name="Scully C."/>
            <person name="Dijksterhuis J."/>
            <person name="Roader J."/>
            <person name="Houbraken J."/>
        </authorList>
    </citation>
    <scope>NUCLEOTIDE SEQUENCE</scope>
    <source>
        <strain evidence="2">M34</strain>
    </source>
</reference>
<proteinExistence type="predicted"/>
<gene>
    <name evidence="2" type="ORF">IFR04_013129</name>
</gene>
<keyword evidence="1" id="KW-1133">Transmembrane helix</keyword>
<keyword evidence="1" id="KW-0812">Transmembrane</keyword>
<accession>A0A8H7T209</accession>